<evidence type="ECO:0000256" key="13">
    <source>
        <dbReference type="HAMAP-Rule" id="MF_00394"/>
    </source>
</evidence>
<feature type="binding site" evidence="16">
    <location>
        <begin position="7"/>
        <end position="12"/>
    </location>
    <ligand>
        <name>NAD(+)</name>
        <dbReference type="ChEBI" id="CHEBI:57540"/>
    </ligand>
</feature>
<keyword evidence="21" id="KW-1185">Reference proteome</keyword>
<comment type="pathway">
    <text evidence="13">Membrane lipid metabolism; glycerophospholipid metabolism.</text>
</comment>
<evidence type="ECO:0000313" key="21">
    <source>
        <dbReference type="Proteomes" id="UP000606499"/>
    </source>
</evidence>
<evidence type="ECO:0000256" key="10">
    <source>
        <dbReference type="ARBA" id="ARBA00066687"/>
    </source>
</evidence>
<proteinExistence type="inferred from homology"/>
<dbReference type="GO" id="GO:0046168">
    <property type="term" value="P:glycerol-3-phosphate catabolic process"/>
    <property type="evidence" value="ECO:0007669"/>
    <property type="project" value="InterPro"/>
</dbReference>
<evidence type="ECO:0000256" key="14">
    <source>
        <dbReference type="PIRSR" id="PIRSR000114-1"/>
    </source>
</evidence>
<comment type="catalytic activity">
    <reaction evidence="9">
        <text>sn-glycerol 3-phosphate + NADP(+) = dihydroxyacetone phosphate + NADPH + H(+)</text>
        <dbReference type="Rhea" id="RHEA:11096"/>
        <dbReference type="ChEBI" id="CHEBI:15378"/>
        <dbReference type="ChEBI" id="CHEBI:57597"/>
        <dbReference type="ChEBI" id="CHEBI:57642"/>
        <dbReference type="ChEBI" id="CHEBI:57783"/>
        <dbReference type="ChEBI" id="CHEBI:58349"/>
        <dbReference type="EC" id="1.1.1.94"/>
    </reaction>
    <physiologicalReaction direction="right-to-left" evidence="9">
        <dbReference type="Rhea" id="RHEA:11098"/>
    </physiologicalReaction>
</comment>
<feature type="binding site" evidence="15">
    <location>
        <position position="104"/>
    </location>
    <ligand>
        <name>substrate</name>
    </ligand>
</feature>
<feature type="binding site" evidence="15">
    <location>
        <begin position="254"/>
        <end position="255"/>
    </location>
    <ligand>
        <name>substrate</name>
    </ligand>
</feature>
<feature type="binding site" evidence="13">
    <location>
        <position position="136"/>
    </location>
    <ligand>
        <name>sn-glycerol 3-phosphate</name>
        <dbReference type="ChEBI" id="CHEBI:57597"/>
    </ligand>
</feature>
<dbReference type="InterPro" id="IPR011128">
    <property type="entry name" value="G3P_DH_NAD-dep_N"/>
</dbReference>
<evidence type="ECO:0000256" key="7">
    <source>
        <dbReference type="ARBA" id="ARBA00023209"/>
    </source>
</evidence>
<organism evidence="20 21">
    <name type="scientific">Agathobaculum faecis</name>
    <dbReference type="NCBI Taxonomy" id="2763013"/>
    <lineage>
        <taxon>Bacteria</taxon>
        <taxon>Bacillati</taxon>
        <taxon>Bacillota</taxon>
        <taxon>Clostridia</taxon>
        <taxon>Eubacteriales</taxon>
        <taxon>Butyricicoccaceae</taxon>
        <taxon>Agathobaculum</taxon>
    </lineage>
</organism>
<evidence type="ECO:0000256" key="12">
    <source>
        <dbReference type="ARBA" id="ARBA00080511"/>
    </source>
</evidence>
<dbReference type="PANTHER" id="PTHR11728">
    <property type="entry name" value="GLYCEROL-3-PHOSPHATE DEHYDROGENASE"/>
    <property type="match status" value="1"/>
</dbReference>
<dbReference type="FunFam" id="3.40.50.720:FF:000019">
    <property type="entry name" value="Glycerol-3-phosphate dehydrogenase [NAD(P)+]"/>
    <property type="match status" value="1"/>
</dbReference>
<dbReference type="GO" id="GO:0047952">
    <property type="term" value="F:glycerol-3-phosphate dehydrogenase [NAD(P)+] activity"/>
    <property type="evidence" value="ECO:0007669"/>
    <property type="project" value="UniProtKB-UniRule"/>
</dbReference>
<feature type="binding site" evidence="16">
    <location>
        <position position="138"/>
    </location>
    <ligand>
        <name>NAD(+)</name>
        <dbReference type="ChEBI" id="CHEBI:57540"/>
    </ligand>
</feature>
<dbReference type="AlphaFoldDB" id="A0A923RWE9"/>
<evidence type="ECO:0000256" key="17">
    <source>
        <dbReference type="RuleBase" id="RU000437"/>
    </source>
</evidence>
<keyword evidence="7 13" id="KW-0594">Phospholipid biosynthesis</keyword>
<comment type="catalytic activity">
    <reaction evidence="13">
        <text>sn-glycerol 3-phosphate + NAD(+) = dihydroxyacetone phosphate + NADH + H(+)</text>
        <dbReference type="Rhea" id="RHEA:11092"/>
        <dbReference type="ChEBI" id="CHEBI:15378"/>
        <dbReference type="ChEBI" id="CHEBI:57540"/>
        <dbReference type="ChEBI" id="CHEBI:57597"/>
        <dbReference type="ChEBI" id="CHEBI:57642"/>
        <dbReference type="ChEBI" id="CHEBI:57945"/>
        <dbReference type="EC" id="1.1.1.94"/>
    </reaction>
</comment>
<dbReference type="EMBL" id="JACOPL010000009">
    <property type="protein sequence ID" value="MBC5725879.1"/>
    <property type="molecule type" value="Genomic_DNA"/>
</dbReference>
<dbReference type="NCBIfam" id="NF000940">
    <property type="entry name" value="PRK00094.1-2"/>
    <property type="match status" value="1"/>
</dbReference>
<evidence type="ECO:0000256" key="1">
    <source>
        <dbReference type="ARBA" id="ARBA00011009"/>
    </source>
</evidence>
<evidence type="ECO:0000256" key="16">
    <source>
        <dbReference type="PIRSR" id="PIRSR000114-3"/>
    </source>
</evidence>
<keyword evidence="5 13" id="KW-0520">NAD</keyword>
<evidence type="ECO:0000256" key="2">
    <source>
        <dbReference type="ARBA" id="ARBA00022516"/>
    </source>
</evidence>
<evidence type="ECO:0000256" key="8">
    <source>
        <dbReference type="ARBA" id="ARBA00023264"/>
    </source>
</evidence>
<reference evidence="20" key="1">
    <citation type="submission" date="2020-08" db="EMBL/GenBank/DDBJ databases">
        <title>Genome public.</title>
        <authorList>
            <person name="Liu C."/>
            <person name="Sun Q."/>
        </authorList>
    </citation>
    <scope>NUCLEOTIDE SEQUENCE</scope>
    <source>
        <strain evidence="20">NSJ-28</strain>
    </source>
</reference>
<dbReference type="InterPro" id="IPR036291">
    <property type="entry name" value="NAD(P)-bd_dom_sf"/>
</dbReference>
<dbReference type="Pfam" id="PF01210">
    <property type="entry name" value="NAD_Gly3P_dh_N"/>
    <property type="match status" value="1"/>
</dbReference>
<feature type="binding site" evidence="13">
    <location>
        <position position="243"/>
    </location>
    <ligand>
        <name>sn-glycerol 3-phosphate</name>
        <dbReference type="ChEBI" id="CHEBI:57597"/>
    </ligand>
</feature>
<dbReference type="Proteomes" id="UP000606499">
    <property type="component" value="Unassembled WGS sequence"/>
</dbReference>
<keyword evidence="6 13" id="KW-0443">Lipid metabolism</keyword>
<feature type="binding site" evidence="16">
    <location>
        <position position="254"/>
    </location>
    <ligand>
        <name>NAD(+)</name>
        <dbReference type="ChEBI" id="CHEBI:57540"/>
    </ligand>
</feature>
<dbReference type="PANTHER" id="PTHR11728:SF1">
    <property type="entry name" value="GLYCEROL-3-PHOSPHATE DEHYDROGENASE [NAD(+)] 2, CHLOROPLASTIC"/>
    <property type="match status" value="1"/>
</dbReference>
<dbReference type="FunFam" id="1.10.1040.10:FF:000001">
    <property type="entry name" value="Glycerol-3-phosphate dehydrogenase [NAD(P)+]"/>
    <property type="match status" value="1"/>
</dbReference>
<dbReference type="GO" id="GO:0051287">
    <property type="term" value="F:NAD binding"/>
    <property type="evidence" value="ECO:0007669"/>
    <property type="project" value="InterPro"/>
</dbReference>
<dbReference type="EC" id="1.1.1.94" evidence="10 13"/>
<dbReference type="InterPro" id="IPR013328">
    <property type="entry name" value="6PGD_dom2"/>
</dbReference>
<comment type="subcellular location">
    <subcellularLocation>
        <location evidence="13">Cytoplasm</location>
    </subcellularLocation>
</comment>
<dbReference type="PIRSF" id="PIRSF000114">
    <property type="entry name" value="Glycerol-3-P_dh"/>
    <property type="match status" value="1"/>
</dbReference>
<feature type="binding site" evidence="13">
    <location>
        <position position="190"/>
    </location>
    <ligand>
        <name>sn-glycerol 3-phosphate</name>
        <dbReference type="ChEBI" id="CHEBI:57597"/>
    </ligand>
</feature>
<evidence type="ECO:0000256" key="4">
    <source>
        <dbReference type="ARBA" id="ARBA00023002"/>
    </source>
</evidence>
<evidence type="ECO:0000313" key="20">
    <source>
        <dbReference type="EMBL" id="MBC5725879.1"/>
    </source>
</evidence>
<dbReference type="InterPro" id="IPR008927">
    <property type="entry name" value="6-PGluconate_DH-like_C_sf"/>
</dbReference>
<feature type="domain" description="Glycerol-3-phosphate dehydrogenase NAD-dependent N-terminal" evidence="18">
    <location>
        <begin position="2"/>
        <end position="158"/>
    </location>
</feature>
<keyword evidence="3 13" id="KW-0521">NADP</keyword>
<feature type="binding site" evidence="13">
    <location>
        <position position="104"/>
    </location>
    <ligand>
        <name>NADPH</name>
        <dbReference type="ChEBI" id="CHEBI:57783"/>
    </ligand>
</feature>
<protein>
    <recommendedName>
        <fullName evidence="11 13">Glycerol-3-phosphate dehydrogenase [NAD(P)+]</fullName>
        <ecNumber evidence="10 13">1.1.1.94</ecNumber>
    </recommendedName>
    <alternativeName>
        <fullName evidence="13">NAD(P)(+)-dependent glycerol-3-phosphate dehydrogenase</fullName>
    </alternativeName>
    <alternativeName>
        <fullName evidence="12 13">NAD(P)H-dependent dihydroxyacetone-phosphate reductase</fullName>
    </alternativeName>
</protein>
<dbReference type="InterPro" id="IPR006168">
    <property type="entry name" value="G3P_DH_NAD-dep"/>
</dbReference>
<keyword evidence="13" id="KW-0963">Cytoplasm</keyword>
<dbReference type="HAMAP" id="MF_00394">
    <property type="entry name" value="NAD_Glyc3P_dehydrog"/>
    <property type="match status" value="1"/>
</dbReference>
<name>A0A923RWE9_9FIRM</name>
<feature type="binding site" evidence="13">
    <location>
        <position position="255"/>
    </location>
    <ligand>
        <name>sn-glycerol 3-phosphate</name>
        <dbReference type="ChEBI" id="CHEBI:57597"/>
    </ligand>
</feature>
<evidence type="ECO:0000256" key="11">
    <source>
        <dbReference type="ARBA" id="ARBA00069372"/>
    </source>
</evidence>
<evidence type="ECO:0000259" key="19">
    <source>
        <dbReference type="Pfam" id="PF07479"/>
    </source>
</evidence>
<feature type="binding site" evidence="13">
    <location>
        <position position="253"/>
    </location>
    <ligand>
        <name>sn-glycerol 3-phosphate</name>
        <dbReference type="ChEBI" id="CHEBI:57597"/>
    </ligand>
</feature>
<feature type="binding site" evidence="13">
    <location>
        <position position="254"/>
    </location>
    <ligand>
        <name>NADPH</name>
        <dbReference type="ChEBI" id="CHEBI:57783"/>
    </ligand>
</feature>
<feature type="binding site" evidence="13">
    <location>
        <position position="138"/>
    </location>
    <ligand>
        <name>NADPH</name>
        <dbReference type="ChEBI" id="CHEBI:57783"/>
    </ligand>
</feature>
<sequence>MKVFVLGTGGWGIALAMLLHHNGHAVTSWTFFQEECDLLHRERANEKLLPGVRIPEGITVTTDMSGAAEADLVVMAVPSFAVASTAEQLSRIVPAGTVIVNVGKGLDSQHGYCRFSETIDRAMGGRNPVVALTGPTHAEEVARGVPTAIVAASASRAAAELTQAAFMNDTFFRVYTSSDLVGCELGGAFKNIIALGAGISDGLGLGDNSKAAFMTRGLTEIARLGVTLGAKQETFAGLSGVGDLIVTCCSMHSRNRRAGILIGQGKTAQEAMQEVGATVEGYYATEAGYRLAQQQGVSMPITEAMYEVLYNGLSAKEAIRMLLGRPRRGEHEEVWFH</sequence>
<dbReference type="SUPFAM" id="SSF51735">
    <property type="entry name" value="NAD(P)-binding Rossmann-fold domains"/>
    <property type="match status" value="1"/>
</dbReference>
<evidence type="ECO:0000256" key="3">
    <source>
        <dbReference type="ARBA" id="ARBA00022857"/>
    </source>
</evidence>
<gene>
    <name evidence="13" type="primary">gpsA</name>
    <name evidence="20" type="ORF">H8S45_10475</name>
</gene>
<dbReference type="GO" id="GO:0005829">
    <property type="term" value="C:cytosol"/>
    <property type="evidence" value="ECO:0007669"/>
    <property type="project" value="TreeGrafter"/>
</dbReference>
<accession>A0A923RWE9</accession>
<dbReference type="PRINTS" id="PR00077">
    <property type="entry name" value="GPDHDRGNASE"/>
</dbReference>
<dbReference type="Pfam" id="PF07479">
    <property type="entry name" value="NAD_Gly3P_dh_C"/>
    <property type="match status" value="1"/>
</dbReference>
<feature type="binding site" evidence="16">
    <location>
        <position position="31"/>
    </location>
    <ligand>
        <name>NAD(+)</name>
        <dbReference type="ChEBI" id="CHEBI:57540"/>
    </ligand>
</feature>
<comment type="caution">
    <text evidence="13">Lacks conserved residue(s) required for the propagation of feature annotation.</text>
</comment>
<comment type="function">
    <text evidence="13">Catalyzes the reduction of the glycolytic intermediate dihydroxyacetone phosphate (DHAP) to sn-glycerol 3-phosphate (G3P), the key precursor for phospholipid synthesis.</text>
</comment>
<dbReference type="RefSeq" id="WP_107631967.1">
    <property type="nucleotide sequence ID" value="NZ_JACOPL010000009.1"/>
</dbReference>
<dbReference type="GO" id="GO:0046167">
    <property type="term" value="P:glycerol-3-phosphate biosynthetic process"/>
    <property type="evidence" value="ECO:0007669"/>
    <property type="project" value="UniProtKB-UniRule"/>
</dbReference>
<dbReference type="InterPro" id="IPR006109">
    <property type="entry name" value="G3P_DH_NAD-dep_C"/>
</dbReference>
<evidence type="ECO:0000256" key="15">
    <source>
        <dbReference type="PIRSR" id="PIRSR000114-2"/>
    </source>
</evidence>
<feature type="active site" description="Proton acceptor" evidence="13 14">
    <location>
        <position position="190"/>
    </location>
</feature>
<feature type="binding site" evidence="13">
    <location>
        <position position="134"/>
    </location>
    <ligand>
        <name>sn-glycerol 3-phosphate</name>
        <dbReference type="ChEBI" id="CHEBI:57597"/>
    </ligand>
</feature>
<comment type="caution">
    <text evidence="20">The sequence shown here is derived from an EMBL/GenBank/DDBJ whole genome shotgun (WGS) entry which is preliminary data.</text>
</comment>
<feature type="binding site" evidence="13">
    <location>
        <position position="254"/>
    </location>
    <ligand>
        <name>sn-glycerol 3-phosphate</name>
        <dbReference type="ChEBI" id="CHEBI:57597"/>
    </ligand>
</feature>
<evidence type="ECO:0000256" key="6">
    <source>
        <dbReference type="ARBA" id="ARBA00023098"/>
    </source>
</evidence>
<evidence type="ECO:0000259" key="18">
    <source>
        <dbReference type="Pfam" id="PF01210"/>
    </source>
</evidence>
<evidence type="ECO:0000256" key="5">
    <source>
        <dbReference type="ARBA" id="ARBA00023027"/>
    </source>
</evidence>
<keyword evidence="2 13" id="KW-0444">Lipid biosynthesis</keyword>
<dbReference type="PROSITE" id="PS00957">
    <property type="entry name" value="NAD_G3PDH"/>
    <property type="match status" value="1"/>
</dbReference>
<evidence type="ECO:0000256" key="9">
    <source>
        <dbReference type="ARBA" id="ARBA00052716"/>
    </source>
</evidence>
<dbReference type="Gene3D" id="3.40.50.720">
    <property type="entry name" value="NAD(P)-binding Rossmann-like Domain"/>
    <property type="match status" value="1"/>
</dbReference>
<comment type="similarity">
    <text evidence="1 13 17">Belongs to the NAD-dependent glycerol-3-phosphate dehydrogenase family.</text>
</comment>
<dbReference type="GO" id="GO:0006650">
    <property type="term" value="P:glycerophospholipid metabolic process"/>
    <property type="evidence" value="ECO:0007669"/>
    <property type="project" value="UniProtKB-UniRule"/>
</dbReference>
<feature type="binding site" evidence="13">
    <location>
        <position position="280"/>
    </location>
    <ligand>
        <name>NADPH</name>
        <dbReference type="ChEBI" id="CHEBI:57783"/>
    </ligand>
</feature>
<feature type="binding site" evidence="13">
    <location>
        <position position="104"/>
    </location>
    <ligand>
        <name>sn-glycerol 3-phosphate</name>
        <dbReference type="ChEBI" id="CHEBI:57597"/>
    </ligand>
</feature>
<feature type="domain" description="Glycerol-3-phosphate dehydrogenase NAD-dependent C-terminal" evidence="19">
    <location>
        <begin position="179"/>
        <end position="319"/>
    </location>
</feature>
<keyword evidence="13" id="KW-0547">Nucleotide-binding</keyword>
<keyword evidence="8 13" id="KW-1208">Phospholipid metabolism</keyword>
<dbReference type="Gene3D" id="1.10.1040.10">
    <property type="entry name" value="N-(1-d-carboxylethyl)-l-norvaline Dehydrogenase, domain 2"/>
    <property type="match status" value="1"/>
</dbReference>
<dbReference type="NCBIfam" id="NF000942">
    <property type="entry name" value="PRK00094.1-4"/>
    <property type="match status" value="1"/>
</dbReference>
<dbReference type="GO" id="GO:0008654">
    <property type="term" value="P:phospholipid biosynthetic process"/>
    <property type="evidence" value="ECO:0007669"/>
    <property type="project" value="UniProtKB-KW"/>
</dbReference>
<feature type="binding site" evidence="13">
    <location>
        <position position="11"/>
    </location>
    <ligand>
        <name>NADPH</name>
        <dbReference type="ChEBI" id="CHEBI:57783"/>
    </ligand>
</feature>
<dbReference type="SUPFAM" id="SSF48179">
    <property type="entry name" value="6-phosphogluconate dehydrogenase C-terminal domain-like"/>
    <property type="match status" value="1"/>
</dbReference>
<dbReference type="GO" id="GO:0005975">
    <property type="term" value="P:carbohydrate metabolic process"/>
    <property type="evidence" value="ECO:0007669"/>
    <property type="project" value="InterPro"/>
</dbReference>
<keyword evidence="4 13" id="KW-0560">Oxidoreductase</keyword>